<dbReference type="GeneID" id="110254404"/>
<dbReference type="PROSITE" id="PS51670">
    <property type="entry name" value="SHKT"/>
    <property type="match status" value="1"/>
</dbReference>
<feature type="signal peptide" evidence="3">
    <location>
        <begin position="1"/>
        <end position="16"/>
    </location>
</feature>
<dbReference type="InterPro" id="IPR034113">
    <property type="entry name" value="SCP_GAPR1-like"/>
</dbReference>
<evidence type="ECO:0000259" key="4">
    <source>
        <dbReference type="PROSITE" id="PS51670"/>
    </source>
</evidence>
<dbReference type="Gene3D" id="1.10.10.1940">
    <property type="match status" value="1"/>
</dbReference>
<dbReference type="SMART" id="SM00198">
    <property type="entry name" value="SCP"/>
    <property type="match status" value="1"/>
</dbReference>
<dbReference type="Gene3D" id="3.40.33.10">
    <property type="entry name" value="CAP"/>
    <property type="match status" value="1"/>
</dbReference>
<dbReference type="InterPro" id="IPR003582">
    <property type="entry name" value="ShKT_dom"/>
</dbReference>
<keyword evidence="3" id="KW-0732">Signal</keyword>
<dbReference type="PANTHER" id="PTHR10334">
    <property type="entry name" value="CYSTEINE-RICH SECRETORY PROTEIN-RELATED"/>
    <property type="match status" value="1"/>
</dbReference>
<dbReference type="InterPro" id="IPR002413">
    <property type="entry name" value="V5_allergen-like"/>
</dbReference>
<dbReference type="Pfam" id="PF01549">
    <property type="entry name" value="ShK"/>
    <property type="match status" value="1"/>
</dbReference>
<dbReference type="AlphaFoldDB" id="A0A913Y9X0"/>
<evidence type="ECO:0000313" key="6">
    <source>
        <dbReference type="Proteomes" id="UP000887567"/>
    </source>
</evidence>
<sequence>MTLVLLFALVVVSINGLPVPTATQSEPPTTLDCVKYSEDIDTEQCAYWVGIGDCTNPEFVDWMKENCRIACGFCPVPASQTIRQLSPRHPPINSVDLSACLEAHNAKRRLHGVPDLKWDSDLAATATSWAQRLASTDKLAHSKGNYGENIYFSWGTNEGTCEEAVQSWYDEIKDYDFDNPGFSSQTGHFTQVVWKSSTKLGVGKATADAGGGYKKTYIVAQYTPPGNYEGQYAANVLPKNGE</sequence>
<protein>
    <recommendedName>
        <fullName evidence="4">ShKT domain-containing protein</fullName>
    </recommendedName>
</protein>
<dbReference type="InterPro" id="IPR014044">
    <property type="entry name" value="CAP_dom"/>
</dbReference>
<dbReference type="PRINTS" id="PR00837">
    <property type="entry name" value="V5TPXLIKE"/>
</dbReference>
<dbReference type="InterPro" id="IPR018244">
    <property type="entry name" value="Allrgn_V5/Tpx1_CS"/>
</dbReference>
<evidence type="ECO:0000313" key="5">
    <source>
        <dbReference type="EnsemblMetazoa" id="XP_020917047.1"/>
    </source>
</evidence>
<organism evidence="5 6">
    <name type="scientific">Exaiptasia diaphana</name>
    <name type="common">Tropical sea anemone</name>
    <name type="synonym">Aiptasia pulchella</name>
    <dbReference type="NCBI Taxonomy" id="2652724"/>
    <lineage>
        <taxon>Eukaryota</taxon>
        <taxon>Metazoa</taxon>
        <taxon>Cnidaria</taxon>
        <taxon>Anthozoa</taxon>
        <taxon>Hexacorallia</taxon>
        <taxon>Actiniaria</taxon>
        <taxon>Aiptasiidae</taxon>
        <taxon>Exaiptasia</taxon>
    </lineage>
</organism>
<dbReference type="PROSITE" id="PS01009">
    <property type="entry name" value="CRISP_1"/>
    <property type="match status" value="1"/>
</dbReference>
<dbReference type="GO" id="GO:0090729">
    <property type="term" value="F:toxin activity"/>
    <property type="evidence" value="ECO:0007669"/>
    <property type="project" value="UniProtKB-KW"/>
</dbReference>
<evidence type="ECO:0000256" key="1">
    <source>
        <dbReference type="ARBA" id="ARBA00022656"/>
    </source>
</evidence>
<comment type="caution">
    <text evidence="2">Lacks conserved residue(s) required for the propagation of feature annotation.</text>
</comment>
<dbReference type="InterPro" id="IPR035940">
    <property type="entry name" value="CAP_sf"/>
</dbReference>
<dbReference type="SUPFAM" id="SSF55797">
    <property type="entry name" value="PR-1-like"/>
    <property type="match status" value="1"/>
</dbReference>
<dbReference type="RefSeq" id="XP_020917047.1">
    <property type="nucleotide sequence ID" value="XM_021061388.2"/>
</dbReference>
<dbReference type="Pfam" id="PF00188">
    <property type="entry name" value="CAP"/>
    <property type="match status" value="1"/>
</dbReference>
<keyword evidence="1" id="KW-0800">Toxin</keyword>
<dbReference type="EnsemblMetazoa" id="XM_021061388.2">
    <property type="protein sequence ID" value="XP_020917047.1"/>
    <property type="gene ID" value="LOC110254404"/>
</dbReference>
<dbReference type="KEGG" id="epa:110254404"/>
<evidence type="ECO:0000256" key="3">
    <source>
        <dbReference type="SAM" id="SignalP"/>
    </source>
</evidence>
<dbReference type="FunFam" id="3.40.33.10:FF:000010">
    <property type="entry name" value="Predicted protein"/>
    <property type="match status" value="1"/>
</dbReference>
<feature type="chain" id="PRO_5037687058" description="ShKT domain-containing protein" evidence="3">
    <location>
        <begin position="17"/>
        <end position="242"/>
    </location>
</feature>
<dbReference type="CDD" id="cd05382">
    <property type="entry name" value="CAP_GAPR1-like"/>
    <property type="match status" value="1"/>
</dbReference>
<reference evidence="5" key="1">
    <citation type="submission" date="2022-11" db="UniProtKB">
        <authorList>
            <consortium name="EnsemblMetazoa"/>
        </authorList>
    </citation>
    <scope>IDENTIFICATION</scope>
</reference>
<dbReference type="PRINTS" id="PR00838">
    <property type="entry name" value="V5ALLERGEN"/>
</dbReference>
<dbReference type="OMA" id="NCRIACG"/>
<feature type="domain" description="ShKT" evidence="4">
    <location>
        <begin position="35"/>
        <end position="74"/>
    </location>
</feature>
<dbReference type="InterPro" id="IPR001283">
    <property type="entry name" value="CRISP-related"/>
</dbReference>
<evidence type="ECO:0000256" key="2">
    <source>
        <dbReference type="PROSITE-ProRule" id="PRU01005"/>
    </source>
</evidence>
<dbReference type="OrthoDB" id="5950291at2759"/>
<dbReference type="GO" id="GO:0005576">
    <property type="term" value="C:extracellular region"/>
    <property type="evidence" value="ECO:0007669"/>
    <property type="project" value="InterPro"/>
</dbReference>
<accession>A0A913Y9X0</accession>
<dbReference type="Proteomes" id="UP000887567">
    <property type="component" value="Unplaced"/>
</dbReference>
<dbReference type="SMART" id="SM00254">
    <property type="entry name" value="ShKT"/>
    <property type="match status" value="1"/>
</dbReference>
<keyword evidence="6" id="KW-1185">Reference proteome</keyword>
<proteinExistence type="predicted"/>
<name>A0A913Y9X0_EXADI</name>